<sequence length="149" mass="16735">MQMETQLRELLAQKTGEVQTVSPEMTVCAAVELINARKIGSVLVTDGDRLIGIFTERDVLRRVVGERRDPARTRVADVMTRELVVMKPTSTVQDAMTVVAERRCRHLPIVEDGKLVGVISAGDLNAWLIRDREFDIEQLVDYINGKYPA</sequence>
<dbReference type="EMBL" id="AP025592">
    <property type="protein sequence ID" value="BDG10873.1"/>
    <property type="molecule type" value="Genomic_DNA"/>
</dbReference>
<name>A0ABN6NFQ2_9BACT</name>
<reference evidence="5" key="1">
    <citation type="journal article" date="2022" name="Int. J. Syst. Evol. Microbiol.">
        <title>Anaeromyxobacter oryzae sp. nov., Anaeromyxobacter diazotrophicus sp. nov. and Anaeromyxobacter paludicola sp. nov., isolated from paddy soils.</title>
        <authorList>
            <person name="Itoh H."/>
            <person name="Xu Z."/>
            <person name="Mise K."/>
            <person name="Masuda Y."/>
            <person name="Ushijima N."/>
            <person name="Hayakawa C."/>
            <person name="Shiratori Y."/>
            <person name="Senoo K."/>
        </authorList>
    </citation>
    <scope>NUCLEOTIDE SEQUENCE [LARGE SCALE GENOMIC DNA]</scope>
    <source>
        <strain evidence="5">Red630</strain>
    </source>
</reference>
<feature type="domain" description="CBS" evidence="3">
    <location>
        <begin position="79"/>
        <end position="134"/>
    </location>
</feature>
<dbReference type="InterPro" id="IPR044725">
    <property type="entry name" value="CBSX3_CBS_dom"/>
</dbReference>
<keyword evidence="1 2" id="KW-0129">CBS domain</keyword>
<evidence type="ECO:0000256" key="2">
    <source>
        <dbReference type="PROSITE-ProRule" id="PRU00703"/>
    </source>
</evidence>
<keyword evidence="5" id="KW-1185">Reference proteome</keyword>
<dbReference type="RefSeq" id="WP_248343463.1">
    <property type="nucleotide sequence ID" value="NZ_AP025592.1"/>
</dbReference>
<dbReference type="InterPro" id="IPR051257">
    <property type="entry name" value="Diverse_CBS-Domain"/>
</dbReference>
<feature type="domain" description="CBS" evidence="3">
    <location>
        <begin position="12"/>
        <end position="70"/>
    </location>
</feature>
<dbReference type="Pfam" id="PF00571">
    <property type="entry name" value="CBS"/>
    <property type="match status" value="2"/>
</dbReference>
<organism evidence="4 5">
    <name type="scientific">Anaeromyxobacter paludicola</name>
    <dbReference type="NCBI Taxonomy" id="2918171"/>
    <lineage>
        <taxon>Bacteria</taxon>
        <taxon>Pseudomonadati</taxon>
        <taxon>Myxococcota</taxon>
        <taxon>Myxococcia</taxon>
        <taxon>Myxococcales</taxon>
        <taxon>Cystobacterineae</taxon>
        <taxon>Anaeromyxobacteraceae</taxon>
        <taxon>Anaeromyxobacter</taxon>
    </lineage>
</organism>
<gene>
    <name evidence="4" type="ORF">AMPC_39860</name>
</gene>
<dbReference type="InterPro" id="IPR046342">
    <property type="entry name" value="CBS_dom_sf"/>
</dbReference>
<accession>A0ABN6NFQ2</accession>
<dbReference type="GO" id="GO:0016301">
    <property type="term" value="F:kinase activity"/>
    <property type="evidence" value="ECO:0007669"/>
    <property type="project" value="UniProtKB-KW"/>
</dbReference>
<proteinExistence type="predicted"/>
<dbReference type="Proteomes" id="UP001162734">
    <property type="component" value="Chromosome"/>
</dbReference>
<dbReference type="CDD" id="cd04623">
    <property type="entry name" value="CBS_pair_bac_euk"/>
    <property type="match status" value="1"/>
</dbReference>
<keyword evidence="4" id="KW-0418">Kinase</keyword>
<keyword evidence="4" id="KW-0808">Transferase</keyword>
<dbReference type="Gene3D" id="3.10.580.10">
    <property type="entry name" value="CBS-domain"/>
    <property type="match status" value="1"/>
</dbReference>
<dbReference type="InterPro" id="IPR000644">
    <property type="entry name" value="CBS_dom"/>
</dbReference>
<dbReference type="PANTHER" id="PTHR43080:SF2">
    <property type="entry name" value="CBS DOMAIN-CONTAINING PROTEIN"/>
    <property type="match status" value="1"/>
</dbReference>
<dbReference type="SUPFAM" id="SSF54631">
    <property type="entry name" value="CBS-domain pair"/>
    <property type="match status" value="1"/>
</dbReference>
<dbReference type="PANTHER" id="PTHR43080">
    <property type="entry name" value="CBS DOMAIN-CONTAINING PROTEIN CBSX3, MITOCHONDRIAL"/>
    <property type="match status" value="1"/>
</dbReference>
<protein>
    <submittedName>
        <fullName evidence="4">Histidine kinase</fullName>
    </submittedName>
</protein>
<dbReference type="PROSITE" id="PS51371">
    <property type="entry name" value="CBS"/>
    <property type="match status" value="2"/>
</dbReference>
<evidence type="ECO:0000259" key="3">
    <source>
        <dbReference type="PROSITE" id="PS51371"/>
    </source>
</evidence>
<dbReference type="SMART" id="SM00116">
    <property type="entry name" value="CBS"/>
    <property type="match status" value="2"/>
</dbReference>
<evidence type="ECO:0000313" key="4">
    <source>
        <dbReference type="EMBL" id="BDG10873.1"/>
    </source>
</evidence>
<evidence type="ECO:0000256" key="1">
    <source>
        <dbReference type="ARBA" id="ARBA00023122"/>
    </source>
</evidence>
<evidence type="ECO:0000313" key="5">
    <source>
        <dbReference type="Proteomes" id="UP001162734"/>
    </source>
</evidence>